<dbReference type="GO" id="GO:0015977">
    <property type="term" value="P:carbon fixation"/>
    <property type="evidence" value="ECO:0007669"/>
    <property type="project" value="InterPro"/>
</dbReference>
<name>A0A833PC36_ACIBZ</name>
<evidence type="ECO:0000313" key="4">
    <source>
        <dbReference type="Proteomes" id="UP000490535"/>
    </source>
</evidence>
<comment type="caution">
    <text evidence="3">The sequence shown here is derived from an EMBL/GenBank/DDBJ whole genome shotgun (WGS) entry which is preliminary data.</text>
</comment>
<proteinExistence type="predicted"/>
<dbReference type="AlphaFoldDB" id="A0A833PC36"/>
<keyword evidence="3" id="KW-0670">Pyruvate</keyword>
<reference evidence="4" key="1">
    <citation type="journal article" date="2020" name="MBio">
        <title>Horizontal gene transfer to a defensive symbiont with a reduced genome amongst a multipartite beetle microbiome.</title>
        <authorList>
            <person name="Waterworth S.C."/>
            <person name="Florez L.V."/>
            <person name="Rees E.R."/>
            <person name="Hertweck C."/>
            <person name="Kaltenpoth M."/>
            <person name="Kwan J.C."/>
        </authorList>
    </citation>
    <scope>NUCLEOTIDE SEQUENCE [LARGE SCALE GENOMIC DNA]</scope>
</reference>
<dbReference type="Pfam" id="PF00311">
    <property type="entry name" value="PEPcase"/>
    <property type="match status" value="1"/>
</dbReference>
<accession>A0A833PC36</accession>
<evidence type="ECO:0000256" key="2">
    <source>
        <dbReference type="ARBA" id="ARBA00022419"/>
    </source>
</evidence>
<dbReference type="EMBL" id="WNDP01000177">
    <property type="protein sequence ID" value="KAF1018392.1"/>
    <property type="molecule type" value="Genomic_DNA"/>
</dbReference>
<protein>
    <recommendedName>
        <fullName evidence="2">Phosphoenolpyruvate carboxylase</fullName>
    </recommendedName>
</protein>
<evidence type="ECO:0000256" key="1">
    <source>
        <dbReference type="ARBA" id="ARBA00003670"/>
    </source>
</evidence>
<dbReference type="InterPro" id="IPR015813">
    <property type="entry name" value="Pyrv/PenolPyrv_kinase-like_dom"/>
</dbReference>
<dbReference type="SUPFAM" id="SSF51621">
    <property type="entry name" value="Phosphoenolpyruvate/pyruvate domain"/>
    <property type="match status" value="1"/>
</dbReference>
<dbReference type="GO" id="GO:0006099">
    <property type="term" value="P:tricarboxylic acid cycle"/>
    <property type="evidence" value="ECO:0007669"/>
    <property type="project" value="InterPro"/>
</dbReference>
<gene>
    <name evidence="3" type="primary">ppc_2</name>
    <name evidence="3" type="ORF">GAK29_04264</name>
</gene>
<dbReference type="InterPro" id="IPR021135">
    <property type="entry name" value="PEP_COase"/>
</dbReference>
<evidence type="ECO:0000313" key="3">
    <source>
        <dbReference type="EMBL" id="KAF1018392.1"/>
    </source>
</evidence>
<dbReference type="Proteomes" id="UP000490535">
    <property type="component" value="Unassembled WGS sequence"/>
</dbReference>
<dbReference type="GO" id="GO:0008964">
    <property type="term" value="F:phosphoenolpyruvate carboxylase activity"/>
    <property type="evidence" value="ECO:0007669"/>
    <property type="project" value="InterPro"/>
</dbReference>
<organism evidence="3 4">
    <name type="scientific">Acinetobacter bereziniae</name>
    <name type="common">Acinetobacter genomosp. 10</name>
    <dbReference type="NCBI Taxonomy" id="106648"/>
    <lineage>
        <taxon>Bacteria</taxon>
        <taxon>Pseudomonadati</taxon>
        <taxon>Pseudomonadota</taxon>
        <taxon>Gammaproteobacteria</taxon>
        <taxon>Moraxellales</taxon>
        <taxon>Moraxellaceae</taxon>
        <taxon>Acinetobacter</taxon>
    </lineage>
</organism>
<comment type="function">
    <text evidence="1">Forms oxaloacetate, a four-carbon dicarboxylic acid source for the tricarboxylic acid cycle.</text>
</comment>
<sequence length="98" mass="11242">MIRQSDRALREDVRLLGNLLGETLKSHAGDNLFNLVEQIRALSKAARDGQVEAEKQLQHIFLNLQDDEILPILQNNIMLCVIDVKVNSMNKYHLQIHL</sequence>